<dbReference type="AlphaFoldDB" id="A0A9D9GQB7"/>
<proteinExistence type="predicted"/>
<gene>
    <name evidence="1" type="ORF">IAB19_06300</name>
</gene>
<name>A0A9D9GQB7_9GAMM</name>
<evidence type="ECO:0000313" key="1">
    <source>
        <dbReference type="EMBL" id="MBO8415972.1"/>
    </source>
</evidence>
<reference evidence="1" key="1">
    <citation type="submission" date="2020-10" db="EMBL/GenBank/DDBJ databases">
        <authorList>
            <person name="Gilroy R."/>
        </authorList>
    </citation>
    <scope>NUCLEOTIDE SEQUENCE</scope>
    <source>
        <strain evidence="1">17213</strain>
    </source>
</reference>
<organism evidence="1 2">
    <name type="scientific">Candidatus Avisuccinivibrio stercorigallinarum</name>
    <dbReference type="NCBI Taxonomy" id="2840704"/>
    <lineage>
        <taxon>Bacteria</taxon>
        <taxon>Pseudomonadati</taxon>
        <taxon>Pseudomonadota</taxon>
        <taxon>Gammaproteobacteria</taxon>
        <taxon>Aeromonadales</taxon>
        <taxon>Succinivibrionaceae</taxon>
        <taxon>Succinivibrionaceae incertae sedis</taxon>
        <taxon>Candidatus Avisuccinivibrio</taxon>
    </lineage>
</organism>
<evidence type="ECO:0000313" key="2">
    <source>
        <dbReference type="Proteomes" id="UP000823631"/>
    </source>
</evidence>
<reference evidence="1" key="2">
    <citation type="journal article" date="2021" name="PeerJ">
        <title>Extensive microbial diversity within the chicken gut microbiome revealed by metagenomics and culture.</title>
        <authorList>
            <person name="Gilroy R."/>
            <person name="Ravi A."/>
            <person name="Getino M."/>
            <person name="Pursley I."/>
            <person name="Horton D.L."/>
            <person name="Alikhan N.F."/>
            <person name="Baker D."/>
            <person name="Gharbi K."/>
            <person name="Hall N."/>
            <person name="Watson M."/>
            <person name="Adriaenssens E.M."/>
            <person name="Foster-Nyarko E."/>
            <person name="Jarju S."/>
            <person name="Secka A."/>
            <person name="Antonio M."/>
            <person name="Oren A."/>
            <person name="Chaudhuri R.R."/>
            <person name="La Ragione R."/>
            <person name="Hildebrand F."/>
            <person name="Pallen M.J."/>
        </authorList>
    </citation>
    <scope>NUCLEOTIDE SEQUENCE</scope>
    <source>
        <strain evidence="1">17213</strain>
    </source>
</reference>
<protein>
    <submittedName>
        <fullName evidence="1">Uncharacterized protein</fullName>
    </submittedName>
</protein>
<sequence length="244" mass="27940">MTLTYGYCFQHELREDLLDTLIATQVKRPFELNLLLRSVFLEGRYQAGSFTLDGFESVPEYALTDEPEPKSTIAVVGKLIASWVLPRRKSPDHADYKVVTVLPYKCWLDTEDDLVLVQDFPQSEQTRALLLIAVPTVVRNKKVFAKLTDGILTATPEERIYFGVELFDKLMPEAVNDLEKIRNIFELIERGGGTEEAQKLLDEHSYPMRKAIYDKMYEIQKLLGLPKTEPAPPASRKKLHEPLQ</sequence>
<dbReference type="EMBL" id="JADINH010000132">
    <property type="protein sequence ID" value="MBO8415972.1"/>
    <property type="molecule type" value="Genomic_DNA"/>
</dbReference>
<dbReference type="Proteomes" id="UP000823631">
    <property type="component" value="Unassembled WGS sequence"/>
</dbReference>
<accession>A0A9D9GQB7</accession>
<comment type="caution">
    <text evidence="1">The sequence shown here is derived from an EMBL/GenBank/DDBJ whole genome shotgun (WGS) entry which is preliminary data.</text>
</comment>